<feature type="compositionally biased region" description="Low complexity" evidence="3">
    <location>
        <begin position="328"/>
        <end position="340"/>
    </location>
</feature>
<dbReference type="InterPro" id="IPR041726">
    <property type="entry name" value="ACAD10_11_N"/>
</dbReference>
<dbReference type="EMBL" id="FWXN01000003">
    <property type="protein sequence ID" value="SMC43436.1"/>
    <property type="molecule type" value="Genomic_DNA"/>
</dbReference>
<dbReference type="InterPro" id="IPR052898">
    <property type="entry name" value="ACAD10-like"/>
</dbReference>
<dbReference type="InterPro" id="IPR002575">
    <property type="entry name" value="Aminoglycoside_PTrfase"/>
</dbReference>
<dbReference type="InterPro" id="IPR011009">
    <property type="entry name" value="Kinase-like_dom_sf"/>
</dbReference>
<dbReference type="PANTHER" id="PTHR47829:SF1">
    <property type="entry name" value="HAD FAMILY PHOSPHATASE"/>
    <property type="match status" value="1"/>
</dbReference>
<proteinExistence type="predicted"/>
<feature type="region of interest" description="Disordered" evidence="3">
    <location>
        <begin position="313"/>
        <end position="360"/>
    </location>
</feature>
<dbReference type="Gene3D" id="3.90.1200.10">
    <property type="match status" value="1"/>
</dbReference>
<dbReference type="CDD" id="cd05154">
    <property type="entry name" value="ACAD10_11_N-like"/>
    <property type="match status" value="1"/>
</dbReference>
<accession>A0A1W1Z501</accession>
<dbReference type="Pfam" id="PF01636">
    <property type="entry name" value="APH"/>
    <property type="match status" value="1"/>
</dbReference>
<keyword evidence="1 2" id="KW-0238">DNA-binding</keyword>
<dbReference type="InterPro" id="IPR049397">
    <property type="entry name" value="EthR_C"/>
</dbReference>
<dbReference type="Gene3D" id="1.10.10.60">
    <property type="entry name" value="Homeodomain-like"/>
    <property type="match status" value="1"/>
</dbReference>
<dbReference type="Proteomes" id="UP000192634">
    <property type="component" value="Unassembled WGS sequence"/>
</dbReference>
<evidence type="ECO:0000256" key="2">
    <source>
        <dbReference type="PROSITE-ProRule" id="PRU00335"/>
    </source>
</evidence>
<dbReference type="Pfam" id="PF21313">
    <property type="entry name" value="EthR_C"/>
    <property type="match status" value="1"/>
</dbReference>
<dbReference type="InterPro" id="IPR001647">
    <property type="entry name" value="HTH_TetR"/>
</dbReference>
<dbReference type="Gene3D" id="1.10.357.10">
    <property type="entry name" value="Tetracycline Repressor, domain 2"/>
    <property type="match status" value="1"/>
</dbReference>
<dbReference type="AlphaFoldDB" id="A0A1W1Z501"/>
<dbReference type="Pfam" id="PF00440">
    <property type="entry name" value="TetR_N"/>
    <property type="match status" value="1"/>
</dbReference>
<evidence type="ECO:0000256" key="3">
    <source>
        <dbReference type="SAM" id="MobiDB-lite"/>
    </source>
</evidence>
<protein>
    <submittedName>
        <fullName evidence="5">Transcriptional regulator, TetR family</fullName>
    </submittedName>
</protein>
<dbReference type="SUPFAM" id="SSF46689">
    <property type="entry name" value="Homeodomain-like"/>
    <property type="match status" value="1"/>
</dbReference>
<dbReference type="InterPro" id="IPR009057">
    <property type="entry name" value="Homeodomain-like_sf"/>
</dbReference>
<dbReference type="PRINTS" id="PR00455">
    <property type="entry name" value="HTHTETR"/>
</dbReference>
<gene>
    <name evidence="5" type="ORF">SAMN06296429_10388</name>
</gene>
<feature type="DNA-binding region" description="H-T-H motif" evidence="2">
    <location>
        <begin position="401"/>
        <end position="420"/>
    </location>
</feature>
<dbReference type="SUPFAM" id="SSF56112">
    <property type="entry name" value="Protein kinase-like (PK-like)"/>
    <property type="match status" value="1"/>
</dbReference>
<evidence type="ECO:0000259" key="4">
    <source>
        <dbReference type="PROSITE" id="PS50977"/>
    </source>
</evidence>
<reference evidence="5 6" key="1">
    <citation type="submission" date="2017-04" db="EMBL/GenBank/DDBJ databases">
        <authorList>
            <person name="Afonso C.L."/>
            <person name="Miller P.J."/>
            <person name="Scott M.A."/>
            <person name="Spackman E."/>
            <person name="Goraichik I."/>
            <person name="Dimitrov K.M."/>
            <person name="Suarez D.L."/>
            <person name="Swayne D.E."/>
        </authorList>
    </citation>
    <scope>NUCLEOTIDE SEQUENCE [LARGE SCALE GENOMIC DNA]</scope>
    <source>
        <strain evidence="5 6">CGMCC 1.12511</strain>
    </source>
</reference>
<evidence type="ECO:0000313" key="6">
    <source>
        <dbReference type="Proteomes" id="UP000192634"/>
    </source>
</evidence>
<sequence length="573" mass="62273">MGQEVTEGIDEAAMTDWLVGLGVGLQAPLTYARVGLGQSNLTYLVTDAQGARLVLRRPPLGELLASAHDVAREHRILAALQGTDVPLPRVLGLCEDPAVTDVPVLAVSHVDGTVVDERADAEALSPAARHAIGLSLVDTLGRIHGVDLEAVGLADLASHKPYAARQLKRWSGQWELSRTRELPELERLTERLRTLEPEAGEVALVHGDCHLRNLIVDPDDASVRAILDWELCTLGDPLADLGTVLAYWPQPGDPPTMRFDASMVEGFATREELVERYAEVTGRDLTHVPFWHGLGLWKLAIILEGCAADSSTTRATSRRWGASPPRPSTSSSRVRTSSSTRRTRVSAMPSETEPAAPEVPDLVDAAKLGTLPQTARGKRTRDALIAAARTVFERDGYVDSRLVDIAAEAKCSIGSFYTWFESKDEVLAAVLHEAQSDMLHPGTGRIEATDDPIAIIAASNRAYFEAFRRNAKLNVLLQQVAAVDPRFRDMRRARSEAFVARNSRAIRDLQERGLADRDVDPELAAMALSGMVARLAYDVFVIGGPETVEDVVATATRLWTNALGLTEPALRAD</sequence>
<evidence type="ECO:0000313" key="5">
    <source>
        <dbReference type="EMBL" id="SMC43436.1"/>
    </source>
</evidence>
<dbReference type="Gene3D" id="3.30.200.20">
    <property type="entry name" value="Phosphorylase Kinase, domain 1"/>
    <property type="match status" value="1"/>
</dbReference>
<organism evidence="5 6">
    <name type="scientific">Janibacter indicus</name>
    <dbReference type="NCBI Taxonomy" id="857417"/>
    <lineage>
        <taxon>Bacteria</taxon>
        <taxon>Bacillati</taxon>
        <taxon>Actinomycetota</taxon>
        <taxon>Actinomycetes</taxon>
        <taxon>Micrococcales</taxon>
        <taxon>Intrasporangiaceae</taxon>
        <taxon>Janibacter</taxon>
    </lineage>
</organism>
<dbReference type="PANTHER" id="PTHR47829">
    <property type="entry name" value="HYDROLASE, PUTATIVE (AFU_ORTHOLOGUE AFUA_1G12880)-RELATED"/>
    <property type="match status" value="1"/>
</dbReference>
<dbReference type="SUPFAM" id="SSF48498">
    <property type="entry name" value="Tetracyclin repressor-like, C-terminal domain"/>
    <property type="match status" value="1"/>
</dbReference>
<dbReference type="InterPro" id="IPR036271">
    <property type="entry name" value="Tet_transcr_reg_TetR-rel_C_sf"/>
</dbReference>
<feature type="domain" description="HTH tetR-type" evidence="4">
    <location>
        <begin position="378"/>
        <end position="438"/>
    </location>
</feature>
<name>A0A1W1Z501_9MICO</name>
<evidence type="ECO:0000256" key="1">
    <source>
        <dbReference type="ARBA" id="ARBA00023125"/>
    </source>
</evidence>
<dbReference type="PROSITE" id="PS50977">
    <property type="entry name" value="HTH_TETR_2"/>
    <property type="match status" value="1"/>
</dbReference>
<dbReference type="GO" id="GO:0003677">
    <property type="term" value="F:DNA binding"/>
    <property type="evidence" value="ECO:0007669"/>
    <property type="project" value="UniProtKB-UniRule"/>
</dbReference>